<dbReference type="Gene3D" id="3.90.1150.10">
    <property type="entry name" value="Aspartate Aminotransferase, domain 1"/>
    <property type="match status" value="1"/>
</dbReference>
<dbReference type="InterPro" id="IPR015424">
    <property type="entry name" value="PyrdxlP-dep_Trfase"/>
</dbReference>
<evidence type="ECO:0000256" key="3">
    <source>
        <dbReference type="ARBA" id="ARBA00022553"/>
    </source>
</evidence>
<dbReference type="Pfam" id="PF00501">
    <property type="entry name" value="AMP-binding"/>
    <property type="match status" value="1"/>
</dbReference>
<feature type="region of interest" description="Disordered" evidence="5">
    <location>
        <begin position="504"/>
        <end position="545"/>
    </location>
</feature>
<dbReference type="PROSITE" id="PS50075">
    <property type="entry name" value="CARRIER"/>
    <property type="match status" value="1"/>
</dbReference>
<dbReference type="Gene3D" id="3.20.20.30">
    <property type="entry name" value="Luciferase-like domain"/>
    <property type="match status" value="1"/>
</dbReference>
<evidence type="ECO:0000313" key="8">
    <source>
        <dbReference type="Proteomes" id="UP000657385"/>
    </source>
</evidence>
<dbReference type="GO" id="GO:0009366">
    <property type="term" value="C:enterobactin synthetase complex"/>
    <property type="evidence" value="ECO:0007669"/>
    <property type="project" value="TreeGrafter"/>
</dbReference>
<dbReference type="InterPro" id="IPR015421">
    <property type="entry name" value="PyrdxlP-dep_Trfase_major"/>
</dbReference>
<dbReference type="CDD" id="cd19531">
    <property type="entry name" value="LCL_NRPS-like"/>
    <property type="match status" value="1"/>
</dbReference>
<dbReference type="Gene3D" id="3.40.640.10">
    <property type="entry name" value="Type I PLP-dependent aspartate aminotransferase-like (Major domain)"/>
    <property type="match status" value="1"/>
</dbReference>
<gene>
    <name evidence="7" type="ORF">I2501_19185</name>
</gene>
<dbReference type="GO" id="GO:0030170">
    <property type="term" value="F:pyridoxal phosphate binding"/>
    <property type="evidence" value="ECO:0007669"/>
    <property type="project" value="InterPro"/>
</dbReference>
<dbReference type="InterPro" id="IPR006162">
    <property type="entry name" value="Ppantetheine_attach_site"/>
</dbReference>
<feature type="domain" description="Carrier" evidence="6">
    <location>
        <begin position="1910"/>
        <end position="1986"/>
    </location>
</feature>
<reference evidence="7" key="1">
    <citation type="submission" date="2020-11" db="EMBL/GenBank/DDBJ databases">
        <title>Isolation and identification of active actinomycetes.</title>
        <authorList>
            <person name="Yu B."/>
        </authorList>
    </citation>
    <scope>NUCLEOTIDE SEQUENCE</scope>
    <source>
        <strain evidence="7">NEAU-YB345</strain>
    </source>
</reference>
<dbReference type="InterPro" id="IPR005814">
    <property type="entry name" value="Aminotrans_3"/>
</dbReference>
<dbReference type="GO" id="GO:0005829">
    <property type="term" value="C:cytosol"/>
    <property type="evidence" value="ECO:0007669"/>
    <property type="project" value="TreeGrafter"/>
</dbReference>
<feature type="region of interest" description="Disordered" evidence="5">
    <location>
        <begin position="1872"/>
        <end position="1913"/>
    </location>
</feature>
<dbReference type="GO" id="GO:0009239">
    <property type="term" value="P:enterobactin biosynthetic process"/>
    <property type="evidence" value="ECO:0007669"/>
    <property type="project" value="TreeGrafter"/>
</dbReference>
<dbReference type="GO" id="GO:0043041">
    <property type="term" value="P:amino acid activation for nonribosomal peptide biosynthetic process"/>
    <property type="evidence" value="ECO:0007669"/>
    <property type="project" value="TreeGrafter"/>
</dbReference>
<dbReference type="PANTHER" id="PTHR45527:SF1">
    <property type="entry name" value="FATTY ACID SYNTHASE"/>
    <property type="match status" value="1"/>
</dbReference>
<evidence type="ECO:0000256" key="4">
    <source>
        <dbReference type="ARBA" id="ARBA00022898"/>
    </source>
</evidence>
<feature type="region of interest" description="Disordered" evidence="5">
    <location>
        <begin position="16"/>
        <end position="63"/>
    </location>
</feature>
<proteinExistence type="predicted"/>
<dbReference type="InterPro" id="IPR025110">
    <property type="entry name" value="AMP-bd_C"/>
</dbReference>
<dbReference type="CDD" id="cd00610">
    <property type="entry name" value="OAT_like"/>
    <property type="match status" value="1"/>
</dbReference>
<dbReference type="InterPro" id="IPR036736">
    <property type="entry name" value="ACP-like_sf"/>
</dbReference>
<organism evidence="7 8">
    <name type="scientific">Streptacidiphilus fuscans</name>
    <dbReference type="NCBI Taxonomy" id="2789292"/>
    <lineage>
        <taxon>Bacteria</taxon>
        <taxon>Bacillati</taxon>
        <taxon>Actinomycetota</taxon>
        <taxon>Actinomycetes</taxon>
        <taxon>Kitasatosporales</taxon>
        <taxon>Streptomycetaceae</taxon>
        <taxon>Streptacidiphilus</taxon>
    </lineage>
</organism>
<feature type="compositionally biased region" description="Low complexity" evidence="5">
    <location>
        <begin position="1878"/>
        <end position="1897"/>
    </location>
</feature>
<evidence type="ECO:0000313" key="7">
    <source>
        <dbReference type="EMBL" id="MBF9070153.1"/>
    </source>
</evidence>
<feature type="compositionally biased region" description="Pro residues" evidence="5">
    <location>
        <begin position="536"/>
        <end position="545"/>
    </location>
</feature>
<dbReference type="InterPro" id="IPR001242">
    <property type="entry name" value="Condensation_dom"/>
</dbReference>
<keyword evidence="8" id="KW-1185">Reference proteome</keyword>
<dbReference type="EMBL" id="JADPRT010000007">
    <property type="protein sequence ID" value="MBF9070153.1"/>
    <property type="molecule type" value="Genomic_DNA"/>
</dbReference>
<dbReference type="InterPro" id="IPR011251">
    <property type="entry name" value="Luciferase-like_dom"/>
</dbReference>
<dbReference type="InterPro" id="IPR015422">
    <property type="entry name" value="PyrdxlP-dep_Trfase_small"/>
</dbReference>
<dbReference type="SUPFAM" id="SSF51679">
    <property type="entry name" value="Bacterial luciferase-like"/>
    <property type="match status" value="1"/>
</dbReference>
<dbReference type="NCBIfam" id="TIGR01733">
    <property type="entry name" value="AA-adenyl-dom"/>
    <property type="match status" value="1"/>
</dbReference>
<dbReference type="Pfam" id="PF00550">
    <property type="entry name" value="PP-binding"/>
    <property type="match status" value="1"/>
</dbReference>
<dbReference type="SMART" id="SM00823">
    <property type="entry name" value="PKS_PP"/>
    <property type="match status" value="1"/>
</dbReference>
<dbReference type="GO" id="GO:0008610">
    <property type="term" value="P:lipid biosynthetic process"/>
    <property type="evidence" value="ECO:0007669"/>
    <property type="project" value="UniProtKB-ARBA"/>
</dbReference>
<dbReference type="Gene3D" id="3.30.559.10">
    <property type="entry name" value="Chloramphenicol acetyltransferase-like domain"/>
    <property type="match status" value="1"/>
</dbReference>
<evidence type="ECO:0000259" key="6">
    <source>
        <dbReference type="PROSITE" id="PS50075"/>
    </source>
</evidence>
<comment type="cofactor">
    <cofactor evidence="1">
        <name>pantetheine 4'-phosphate</name>
        <dbReference type="ChEBI" id="CHEBI:47942"/>
    </cofactor>
</comment>
<dbReference type="GO" id="GO:0008483">
    <property type="term" value="F:transaminase activity"/>
    <property type="evidence" value="ECO:0007669"/>
    <property type="project" value="InterPro"/>
</dbReference>
<dbReference type="CDD" id="cd05930">
    <property type="entry name" value="A_NRPS"/>
    <property type="match status" value="1"/>
</dbReference>
<dbReference type="GO" id="GO:0031177">
    <property type="term" value="F:phosphopantetheine binding"/>
    <property type="evidence" value="ECO:0007669"/>
    <property type="project" value="InterPro"/>
</dbReference>
<dbReference type="SUPFAM" id="SSF56801">
    <property type="entry name" value="Acetyl-CoA synthetase-like"/>
    <property type="match status" value="1"/>
</dbReference>
<dbReference type="InterPro" id="IPR045851">
    <property type="entry name" value="AMP-bd_C_sf"/>
</dbReference>
<dbReference type="Gene3D" id="3.30.300.30">
    <property type="match status" value="1"/>
</dbReference>
<evidence type="ECO:0000256" key="5">
    <source>
        <dbReference type="SAM" id="MobiDB-lite"/>
    </source>
</evidence>
<dbReference type="InterPro" id="IPR010071">
    <property type="entry name" value="AA_adenyl_dom"/>
</dbReference>
<dbReference type="Gene3D" id="3.30.559.30">
    <property type="entry name" value="Nonribosomal peptide synthetase, condensation domain"/>
    <property type="match status" value="1"/>
</dbReference>
<dbReference type="PROSITE" id="PS00012">
    <property type="entry name" value="PHOSPHOPANTETHEINE"/>
    <property type="match status" value="1"/>
</dbReference>
<dbReference type="PANTHER" id="PTHR45527">
    <property type="entry name" value="NONRIBOSOMAL PEPTIDE SYNTHETASE"/>
    <property type="match status" value="1"/>
</dbReference>
<dbReference type="InterPro" id="IPR036661">
    <property type="entry name" value="Luciferase-like_sf"/>
</dbReference>
<keyword evidence="2" id="KW-0596">Phosphopantetheine</keyword>
<dbReference type="InterPro" id="IPR024011">
    <property type="entry name" value="Biosynth_lucif-like_mOase_dom"/>
</dbReference>
<dbReference type="SUPFAM" id="SSF47336">
    <property type="entry name" value="ACP-like"/>
    <property type="match status" value="1"/>
</dbReference>
<name>A0A931B4I5_9ACTN</name>
<evidence type="ECO:0000256" key="1">
    <source>
        <dbReference type="ARBA" id="ARBA00001957"/>
    </source>
</evidence>
<dbReference type="Proteomes" id="UP000657385">
    <property type="component" value="Unassembled WGS sequence"/>
</dbReference>
<dbReference type="Pfam" id="PF00202">
    <property type="entry name" value="Aminotran_3"/>
    <property type="match status" value="1"/>
</dbReference>
<comment type="caution">
    <text evidence="7">The sequence shown here is derived from an EMBL/GenBank/DDBJ whole genome shotgun (WGS) entry which is preliminary data.</text>
</comment>
<dbReference type="GO" id="GO:0047527">
    <property type="term" value="F:2,3-dihydroxybenzoate-serine ligase activity"/>
    <property type="evidence" value="ECO:0007669"/>
    <property type="project" value="TreeGrafter"/>
</dbReference>
<dbReference type="Gene3D" id="2.30.38.10">
    <property type="entry name" value="Luciferase, Domain 3"/>
    <property type="match status" value="1"/>
</dbReference>
<sequence length="2003" mass="216523">MLALSKQISAQLAEATGAPTGEAVEPAVESAVDAPAASSARPQEHGPRVSVARESGMAGSADVAQREHVAGLISSLTAKTPSSKDAAQRYRSVLADSRAVVGFRSATKEMQYPIAGRRAAGSRLEDVDGNDYVDITMGFGTLLFGHEPAFVTEAVREHLSRGLQLGPRNIETGEAALQLAELTGMERVAFANSGTEANSAAIRLARNATGRTKIVMFHGSYHGHADNVLGRSVPTEDGRQTVPVSSGIPGSAVADLVVLDYGSPESLRVIDELGPQIAAVLVEPVQSRKPSFQPGEFVRELRALTTRHGIVLVFDEMLTGLRPCPGGAQEFYGVTADLATYGKALGGGFPIGAIAGRADIMDGVDGGFWRYGDSSYPPRDTTFFGGTYIQHPVSMVAAHAVLTHLLAEGPGLQQRLNARTDAFVGELNRFFADEEFPLRINHFGSMFRFEHLADMELLYPHLLLKGVLVWEWRNFFLSTAHTDADLAFVSDAVKNSMRELRSGGFFPSAKAPQRQPLPGTASTAVTERPAAATSPAPQPVADPVPDPVQAKALDFSVYFFGDYPRETPEEERYDLVVDTARFADQHGFHALWLPERHFHSFGGISPNPSVLAAALARETSQIRLHAGSVVLPLHDSIRVAEEWAMVDALSGGRAGLGFAPGWRPDDFVFHPERFGNHRDLMYEQLDEVRRLWRGESVERACGSGRTTTVRLFPKPVQAEPPMFAAVVGNPVSYRRAARNDLGIITNLMSQTPEQLADSIDLYRKEREAAGLDPDGGRVVLLLHTYLGRELAQARREAFGPLSRYLRSSLSMFGDVANSLGFNVDLDQMTEDDLDFVFERAYDRYCDQRSLIGTVESCAPFVRRLREAGVDEIAALVDFGVPARGLSASMEELDALRRASQQQPETEPVTPTAAPRIVVRTEPEPEFTPEPAVAPEPVVAPAPAVAAEPVVAPASAGQQRMWFSEQLLAGRSVHNEAKAIRLRGTVDVDALRTALGGLIERHASLRTVFREIDGELCQIVRPEAEAELDFAFVDRSGADEETVAREALDEEGRRQFDLAEGPLFAARLIRLAPDAHVMVWSMHHIVIDALSTIIMCRDVSALYRAALAGRPADLPELTSSYADFAHRQAESGDSDTARADLDWWVRQLGDRLPEPQLPADRPRPEVMTSRGRAVFTTFDLELTAALKELSRAHGVTLFTPLLAAFAVMVRQVGDGGDEVVLGTPASVRPEGTEDLVGFLLNLLALRIDLSGDPTFAELLGRVRGVVLDAYDRSDTPFERIVHALALPRRTDRTPVFQVIVEFENEQVFDLDLPGIEASVLEFATSRAVTDLTVNMTNGVNGVLCQLEYNTDLFDAATVEGFLAVWRSVLRAGSVDPGLRLSELAALRGRDVEMPRSTVRHLVDVQAARRPDAVAVESSQGTVSYGELVRRADRIAGALAARGVGVGDVVALWLPRSADLIAAMLAVHGRGAAYLPLDPALGRQRVDVVLAESGARVVLSDSAADSVRVPGTDVLDVLDIAEALRAEPVAPVDGRPDDACYVIYTSGSTGRPKGVVATHAGVVNLCGWHRTRFGFGEEARAAMVCGQSFDASVLEVWPALTAGGTVVVADEADRLDTRALAKWLGEKEISVSIVPTQLGAELLTLADELQPASLRHLMLGGEEMRRRPRPGLPYQVLNVYGPTETTVLVTTEAVADASVDTGPIALGRAIDNTALHVLDEHGRRVAPGDEGELHVGGTGLAQGYLGRPELTAERFVTTEWGRLYRTGDLVRLRPDGRLEFRGRADDQAKIRGYRVEPGEATHALLALEEVADAFVTARRDHQGDAYLAGYVVPKTPSADVVGRIRERLTGRLPAYLVPTRWVVLDSLPLNPNGKIDRSALPEPGQQPAQPPAQVKASAPEPAPEPEPAPAGAAADRIAERVRALWSAELGQPVGEEVDGSFFDLGGHSINAMRLLNRVRDEFDRDYSMMDFYKEPTIKAMVAGLAGNAAGPVGDAPTTSRVRGTL</sequence>
<dbReference type="Pfam" id="PF13193">
    <property type="entry name" value="AMP-binding_C"/>
    <property type="match status" value="1"/>
</dbReference>
<protein>
    <submittedName>
        <fullName evidence="7">Amino acid adenylation domain-containing protein</fullName>
    </submittedName>
</protein>
<dbReference type="SUPFAM" id="SSF52777">
    <property type="entry name" value="CoA-dependent acyltransferases"/>
    <property type="match status" value="2"/>
</dbReference>
<dbReference type="SUPFAM" id="SSF53383">
    <property type="entry name" value="PLP-dependent transferases"/>
    <property type="match status" value="1"/>
</dbReference>
<dbReference type="PROSITE" id="PS00455">
    <property type="entry name" value="AMP_BINDING"/>
    <property type="match status" value="1"/>
</dbReference>
<dbReference type="GO" id="GO:0016705">
    <property type="term" value="F:oxidoreductase activity, acting on paired donors, with incorporation or reduction of molecular oxygen"/>
    <property type="evidence" value="ECO:0007669"/>
    <property type="project" value="InterPro"/>
</dbReference>
<dbReference type="InterPro" id="IPR000873">
    <property type="entry name" value="AMP-dep_synth/lig_dom"/>
</dbReference>
<dbReference type="Gene3D" id="3.40.50.980">
    <property type="match status" value="2"/>
</dbReference>
<dbReference type="Pfam" id="PF00668">
    <property type="entry name" value="Condensation"/>
    <property type="match status" value="1"/>
</dbReference>
<dbReference type="InterPro" id="IPR023213">
    <property type="entry name" value="CAT-like_dom_sf"/>
</dbReference>
<dbReference type="InterPro" id="IPR020845">
    <property type="entry name" value="AMP-binding_CS"/>
</dbReference>
<keyword evidence="4" id="KW-0663">Pyridoxal phosphate</keyword>
<accession>A0A931B4I5</accession>
<dbReference type="Gene3D" id="1.10.1200.10">
    <property type="entry name" value="ACP-like"/>
    <property type="match status" value="1"/>
</dbReference>
<dbReference type="InterPro" id="IPR020806">
    <property type="entry name" value="PKS_PP-bd"/>
</dbReference>
<keyword evidence="3" id="KW-0597">Phosphoprotein</keyword>
<dbReference type="InterPro" id="IPR009081">
    <property type="entry name" value="PP-bd_ACP"/>
</dbReference>
<dbReference type="NCBIfam" id="TIGR04020">
    <property type="entry name" value="seco_metab_LLM"/>
    <property type="match status" value="1"/>
</dbReference>
<evidence type="ECO:0000256" key="2">
    <source>
        <dbReference type="ARBA" id="ARBA00022450"/>
    </source>
</evidence>
<dbReference type="Pfam" id="PF00296">
    <property type="entry name" value="Bac_luciferase"/>
    <property type="match status" value="1"/>
</dbReference>